<dbReference type="Gene3D" id="1.10.1740.10">
    <property type="match status" value="1"/>
</dbReference>
<dbReference type="RefSeq" id="WP_119932213.1">
    <property type="nucleotide sequence ID" value="NZ_JAAVUN010000003.1"/>
</dbReference>
<dbReference type="GO" id="GO:0003677">
    <property type="term" value="F:DNA binding"/>
    <property type="evidence" value="ECO:0007669"/>
    <property type="project" value="InterPro"/>
</dbReference>
<feature type="domain" description="RNA polymerase sigma-70 region 2" evidence="6">
    <location>
        <begin position="10"/>
        <end position="68"/>
    </location>
</feature>
<evidence type="ECO:0000256" key="2">
    <source>
        <dbReference type="ARBA" id="ARBA00011344"/>
    </source>
</evidence>
<dbReference type="InterPro" id="IPR014284">
    <property type="entry name" value="RNA_pol_sigma-70_dom"/>
</dbReference>
<dbReference type="SUPFAM" id="SSF88659">
    <property type="entry name" value="Sigma3 and sigma4 domains of RNA polymerase sigma factors"/>
    <property type="match status" value="1"/>
</dbReference>
<comment type="subunit">
    <text evidence="2">Interacts transiently with the RNA polymerase catalytic core formed by RpoA, RpoB, RpoC and RpoZ (2 alpha, 1 beta, 1 beta' and 1 omega subunit) to form the RNA polymerase holoenzyme that can initiate transcription.</text>
</comment>
<keyword evidence="9" id="KW-1185">Reference proteome</keyword>
<dbReference type="PANTHER" id="PTHR30173">
    <property type="entry name" value="SIGMA 19 FACTOR"/>
    <property type="match status" value="1"/>
</dbReference>
<evidence type="ECO:0000256" key="5">
    <source>
        <dbReference type="ARBA" id="ARBA00023163"/>
    </source>
</evidence>
<dbReference type="PANTHER" id="PTHR30173:SF36">
    <property type="entry name" value="ECF RNA POLYMERASE SIGMA FACTOR SIGJ"/>
    <property type="match status" value="1"/>
</dbReference>
<feature type="domain" description="RNA polymerase sigma factor 70 region 4 type 2" evidence="7">
    <location>
        <begin position="103"/>
        <end position="153"/>
    </location>
</feature>
<dbReference type="NCBIfam" id="TIGR02937">
    <property type="entry name" value="sigma70-ECF"/>
    <property type="match status" value="1"/>
</dbReference>
<dbReference type="GO" id="GO:0006352">
    <property type="term" value="P:DNA-templated transcription initiation"/>
    <property type="evidence" value="ECO:0007669"/>
    <property type="project" value="InterPro"/>
</dbReference>
<keyword evidence="4" id="KW-0731">Sigma factor</keyword>
<evidence type="ECO:0000259" key="7">
    <source>
        <dbReference type="Pfam" id="PF08281"/>
    </source>
</evidence>
<proteinExistence type="inferred from homology"/>
<dbReference type="InterPro" id="IPR036388">
    <property type="entry name" value="WH-like_DNA-bd_sf"/>
</dbReference>
<dbReference type="AlphaFoldDB" id="A0A846TIJ7"/>
<dbReference type="InterPro" id="IPR013325">
    <property type="entry name" value="RNA_pol_sigma_r2"/>
</dbReference>
<keyword evidence="3" id="KW-0805">Transcription regulation</keyword>
<dbReference type="Pfam" id="PF04542">
    <property type="entry name" value="Sigma70_r2"/>
    <property type="match status" value="1"/>
</dbReference>
<dbReference type="InterPro" id="IPR032710">
    <property type="entry name" value="NTF2-like_dom_sf"/>
</dbReference>
<dbReference type="InterPro" id="IPR013324">
    <property type="entry name" value="RNA_pol_sigma_r3/r4-like"/>
</dbReference>
<evidence type="ECO:0000256" key="3">
    <source>
        <dbReference type="ARBA" id="ARBA00023015"/>
    </source>
</evidence>
<protein>
    <submittedName>
        <fullName evidence="8">Sigma-70 family RNA polymerase sigma factor</fullName>
    </submittedName>
</protein>
<dbReference type="InterPro" id="IPR052704">
    <property type="entry name" value="ECF_Sigma-70_Domain"/>
</dbReference>
<organism evidence="8 9">
    <name type="scientific">Kocuria subflava</name>
    <dbReference type="NCBI Taxonomy" id="1736139"/>
    <lineage>
        <taxon>Bacteria</taxon>
        <taxon>Bacillati</taxon>
        <taxon>Actinomycetota</taxon>
        <taxon>Actinomycetes</taxon>
        <taxon>Micrococcales</taxon>
        <taxon>Micrococcaceae</taxon>
        <taxon>Kocuria</taxon>
    </lineage>
</organism>
<dbReference type="GO" id="GO:0016987">
    <property type="term" value="F:sigma factor activity"/>
    <property type="evidence" value="ECO:0007669"/>
    <property type="project" value="UniProtKB-KW"/>
</dbReference>
<dbReference type="InterPro" id="IPR007627">
    <property type="entry name" value="RNA_pol_sigma70_r2"/>
</dbReference>
<evidence type="ECO:0000256" key="1">
    <source>
        <dbReference type="ARBA" id="ARBA00010641"/>
    </source>
</evidence>
<name>A0A846TIJ7_9MICC</name>
<comment type="caution">
    <text evidence="8">The sequence shown here is derived from an EMBL/GenBank/DDBJ whole genome shotgun (WGS) entry which is preliminary data.</text>
</comment>
<dbReference type="Pfam" id="PF08281">
    <property type="entry name" value="Sigma70_r4_2"/>
    <property type="match status" value="1"/>
</dbReference>
<reference evidence="8 9" key="1">
    <citation type="submission" date="2020-02" db="EMBL/GenBank/DDBJ databases">
        <authorList>
            <person name="Sun Q."/>
        </authorList>
    </citation>
    <scope>NUCLEOTIDE SEQUENCE [LARGE SCALE GENOMIC DNA]</scope>
    <source>
        <strain evidence="8 9">YIM 13062</strain>
    </source>
</reference>
<sequence length="280" mass="31079">MNPTQVWIAERPRLIGLAYRVLGSWYDAEDVVSEVWLRLNAQEELSNPRAWLTTVTTRLAIDRGRQLRARREDYVGPWLPEPVSTSLLPEESAELRSSLRLGMLRLMDGLEPEERAILVLREAFELPYAEIAATVGRSPAACRQVVSRTKKLLPALTTPDRAPDGDSERALTALVDAVMAGDMDTVLELLTDDCILWSDANGQRKAARWPIYGAEKVARMLFGVTAGITAARPEVKAVNGGQSYHFTWPDGAWMVTLELDHGLVAGLQIMMNPAKLEFIG</sequence>
<dbReference type="EMBL" id="JAAVUN010000003">
    <property type="protein sequence ID" value="NKE08978.1"/>
    <property type="molecule type" value="Genomic_DNA"/>
</dbReference>
<comment type="similarity">
    <text evidence="1">Belongs to the sigma-70 factor family. ECF subfamily.</text>
</comment>
<evidence type="ECO:0000256" key="4">
    <source>
        <dbReference type="ARBA" id="ARBA00023082"/>
    </source>
</evidence>
<gene>
    <name evidence="8" type="ORF">GTW58_03245</name>
</gene>
<evidence type="ECO:0000313" key="9">
    <source>
        <dbReference type="Proteomes" id="UP000521379"/>
    </source>
</evidence>
<dbReference type="SUPFAM" id="SSF88946">
    <property type="entry name" value="Sigma2 domain of RNA polymerase sigma factors"/>
    <property type="match status" value="1"/>
</dbReference>
<dbReference type="InterPro" id="IPR013249">
    <property type="entry name" value="RNA_pol_sigma70_r4_t2"/>
</dbReference>
<keyword evidence="5" id="KW-0804">Transcription</keyword>
<dbReference type="SUPFAM" id="SSF54427">
    <property type="entry name" value="NTF2-like"/>
    <property type="match status" value="1"/>
</dbReference>
<accession>A0A846TIJ7</accession>
<evidence type="ECO:0000313" key="8">
    <source>
        <dbReference type="EMBL" id="NKE08978.1"/>
    </source>
</evidence>
<dbReference type="Proteomes" id="UP000521379">
    <property type="component" value="Unassembled WGS sequence"/>
</dbReference>
<dbReference type="Gene3D" id="3.10.450.50">
    <property type="match status" value="1"/>
</dbReference>
<dbReference type="Gene3D" id="1.10.10.10">
    <property type="entry name" value="Winged helix-like DNA-binding domain superfamily/Winged helix DNA-binding domain"/>
    <property type="match status" value="1"/>
</dbReference>
<evidence type="ECO:0000259" key="6">
    <source>
        <dbReference type="Pfam" id="PF04542"/>
    </source>
</evidence>